<dbReference type="RefSeq" id="WP_369329810.1">
    <property type="nucleotide sequence ID" value="NZ_JAULBC010000004.1"/>
</dbReference>
<evidence type="ECO:0000256" key="4">
    <source>
        <dbReference type="ARBA" id="ARBA00022692"/>
    </source>
</evidence>
<dbReference type="Gene3D" id="2.60.40.1120">
    <property type="entry name" value="Carboxypeptidase-like, regulatory domain"/>
    <property type="match status" value="1"/>
</dbReference>
<keyword evidence="3 10" id="KW-1134">Transmembrane beta strand</keyword>
<dbReference type="PANTHER" id="PTHR30069">
    <property type="entry name" value="TONB-DEPENDENT OUTER MEMBRANE RECEPTOR"/>
    <property type="match status" value="1"/>
</dbReference>
<feature type="domain" description="TonB-dependent receptor plug" evidence="14">
    <location>
        <begin position="129"/>
        <end position="233"/>
    </location>
</feature>
<evidence type="ECO:0000256" key="10">
    <source>
        <dbReference type="PROSITE-ProRule" id="PRU01360"/>
    </source>
</evidence>
<dbReference type="PROSITE" id="PS52016">
    <property type="entry name" value="TONB_DEPENDENT_REC_3"/>
    <property type="match status" value="1"/>
</dbReference>
<keyword evidence="7 10" id="KW-0472">Membrane</keyword>
<dbReference type="Proteomes" id="UP001560573">
    <property type="component" value="Unassembled WGS sequence"/>
</dbReference>
<keyword evidence="5 12" id="KW-0732">Signal</keyword>
<gene>
    <name evidence="15" type="ORF">QTN47_12875</name>
</gene>
<feature type="domain" description="TonB-dependent receptor-like beta-barrel" evidence="13">
    <location>
        <begin position="252"/>
        <end position="759"/>
    </location>
</feature>
<dbReference type="Pfam" id="PF13715">
    <property type="entry name" value="CarbopepD_reg_2"/>
    <property type="match status" value="1"/>
</dbReference>
<protein>
    <submittedName>
        <fullName evidence="15">TonB-dependent receptor</fullName>
    </submittedName>
</protein>
<keyword evidence="9 10" id="KW-0998">Cell outer membrane</keyword>
<reference evidence="15 16" key="1">
    <citation type="submission" date="2023-07" db="EMBL/GenBank/DDBJ databases">
        <authorList>
            <person name="Lian W.-H."/>
        </authorList>
    </citation>
    <scope>NUCLEOTIDE SEQUENCE [LARGE SCALE GENOMIC DNA]</scope>
    <source>
        <strain evidence="15 16">SYSU DXS3180</strain>
    </source>
</reference>
<dbReference type="InterPro" id="IPR000531">
    <property type="entry name" value="Beta-barrel_TonB"/>
</dbReference>
<feature type="chain" id="PRO_5046043649" evidence="12">
    <location>
        <begin position="20"/>
        <end position="804"/>
    </location>
</feature>
<dbReference type="InterPro" id="IPR036942">
    <property type="entry name" value="Beta-barrel_TonB_sf"/>
</dbReference>
<name>A0ABV3ZIZ0_9BACT</name>
<evidence type="ECO:0000313" key="16">
    <source>
        <dbReference type="Proteomes" id="UP001560573"/>
    </source>
</evidence>
<dbReference type="Pfam" id="PF07715">
    <property type="entry name" value="Plug"/>
    <property type="match status" value="1"/>
</dbReference>
<keyword evidence="16" id="KW-1185">Reference proteome</keyword>
<evidence type="ECO:0000256" key="6">
    <source>
        <dbReference type="ARBA" id="ARBA00023077"/>
    </source>
</evidence>
<dbReference type="SUPFAM" id="SSF49464">
    <property type="entry name" value="Carboxypeptidase regulatory domain-like"/>
    <property type="match status" value="1"/>
</dbReference>
<feature type="signal peptide" evidence="12">
    <location>
        <begin position="1"/>
        <end position="19"/>
    </location>
</feature>
<dbReference type="EMBL" id="JAULBC010000004">
    <property type="protein sequence ID" value="MEX6688399.1"/>
    <property type="molecule type" value="Genomic_DNA"/>
</dbReference>
<dbReference type="PANTHER" id="PTHR30069:SF29">
    <property type="entry name" value="HEMOGLOBIN AND HEMOGLOBIN-HAPTOGLOBIN-BINDING PROTEIN 1-RELATED"/>
    <property type="match status" value="1"/>
</dbReference>
<evidence type="ECO:0000256" key="12">
    <source>
        <dbReference type="SAM" id="SignalP"/>
    </source>
</evidence>
<evidence type="ECO:0000256" key="2">
    <source>
        <dbReference type="ARBA" id="ARBA00022448"/>
    </source>
</evidence>
<evidence type="ECO:0000256" key="8">
    <source>
        <dbReference type="ARBA" id="ARBA00023170"/>
    </source>
</evidence>
<evidence type="ECO:0000259" key="13">
    <source>
        <dbReference type="Pfam" id="PF00593"/>
    </source>
</evidence>
<dbReference type="InterPro" id="IPR012910">
    <property type="entry name" value="Plug_dom"/>
</dbReference>
<dbReference type="InterPro" id="IPR037066">
    <property type="entry name" value="Plug_dom_sf"/>
</dbReference>
<evidence type="ECO:0000256" key="11">
    <source>
        <dbReference type="RuleBase" id="RU003357"/>
    </source>
</evidence>
<proteinExistence type="inferred from homology"/>
<evidence type="ECO:0000313" key="15">
    <source>
        <dbReference type="EMBL" id="MEX6688399.1"/>
    </source>
</evidence>
<evidence type="ECO:0000256" key="3">
    <source>
        <dbReference type="ARBA" id="ARBA00022452"/>
    </source>
</evidence>
<organism evidence="15 16">
    <name type="scientific">Danxiaibacter flavus</name>
    <dbReference type="NCBI Taxonomy" id="3049108"/>
    <lineage>
        <taxon>Bacteria</taxon>
        <taxon>Pseudomonadati</taxon>
        <taxon>Bacteroidota</taxon>
        <taxon>Chitinophagia</taxon>
        <taxon>Chitinophagales</taxon>
        <taxon>Chitinophagaceae</taxon>
        <taxon>Danxiaibacter</taxon>
    </lineage>
</organism>
<sequence length="804" mass="88358">MLRLSIFFATLLLGVYATAQKANRSTATTEKSYLSGTVRDETSGKPLPQASIIIHDANAGAIANNNGEFKTTGVKEGKYLVEISYQGYTSILETVIIKGNTEKNYTLKPAIVEQEAVTVTGVASAIRLRLSPQPVSVLRQNDLLHVSSTNVMEGLSKAVPGVSVVTTGPAIAKPFIRGLGYNRVVVINDGVRQEGQQWGDEHGIEIDDYNVQKIEVLKGPASMMYGSDAIAGVINIQSQVPAPEGTIKGNVLAEYQTNSALRGFNGNIGGTKNGFSWNAYGTYKASHDYKNQYDGYVFNSKFAEHNFGAMAGYAGRWGFTRLYVSDFNLKAGMVEGDRDSATGKFIKAVSGGEEIATDNDFKSITPLIPYQHIGHFKVTADNSFNIGKNKLDVTLGYQRNQRREFGNIDAVDVPNAYFDLKTITYAARYHLTGKKEWKTSFGITGMSQTNTNRAEEVIIPDYSLFDIGGFIYTQYYKNGLQLSGGLRVDNRHAEGKQMLVDNEQKFAPFEKNFANVSGSAGLSYEVSKLVTLKLNVARGFRAPNFAELASNGAHEGTNRYEVGEKNLSSEVSFQVDGGVDINTEHVSINASLFYNNISNYIFYQKVLNGAGQDSIIVDSETGALLNVFRFSQHDAYLYGGEATIDIHPHPLDWLHFENSFSYTRAQFKEALDGSSNVPMIPAARLFSELRGNFLTKGKSIKNFYVSLQSDYNFKQSHPFTGYNTETATSDYWLINAGIGADIASKGRTLFSINIAGNNLGDIAYQNHLSRLKYTAENNVTGRTGVFNMGRNFTFKVSVPLNFNN</sequence>
<keyword evidence="4 10" id="KW-0812">Transmembrane</keyword>
<evidence type="ECO:0000256" key="1">
    <source>
        <dbReference type="ARBA" id="ARBA00004571"/>
    </source>
</evidence>
<dbReference type="SUPFAM" id="SSF56935">
    <property type="entry name" value="Porins"/>
    <property type="match status" value="1"/>
</dbReference>
<comment type="subcellular location">
    <subcellularLocation>
        <location evidence="1 10">Cell outer membrane</location>
        <topology evidence="1 10">Multi-pass membrane protein</topology>
    </subcellularLocation>
</comment>
<keyword evidence="6 11" id="KW-0798">TonB box</keyword>
<evidence type="ECO:0000256" key="5">
    <source>
        <dbReference type="ARBA" id="ARBA00022729"/>
    </source>
</evidence>
<comment type="similarity">
    <text evidence="10 11">Belongs to the TonB-dependent receptor family.</text>
</comment>
<dbReference type="InterPro" id="IPR008969">
    <property type="entry name" value="CarboxyPept-like_regulatory"/>
</dbReference>
<dbReference type="Gene3D" id="2.170.130.10">
    <property type="entry name" value="TonB-dependent receptor, plug domain"/>
    <property type="match status" value="1"/>
</dbReference>
<keyword evidence="8 15" id="KW-0675">Receptor</keyword>
<evidence type="ECO:0000259" key="14">
    <source>
        <dbReference type="Pfam" id="PF07715"/>
    </source>
</evidence>
<dbReference type="Pfam" id="PF00593">
    <property type="entry name" value="TonB_dep_Rec_b-barrel"/>
    <property type="match status" value="1"/>
</dbReference>
<accession>A0ABV3ZIZ0</accession>
<dbReference type="InterPro" id="IPR039426">
    <property type="entry name" value="TonB-dep_rcpt-like"/>
</dbReference>
<evidence type="ECO:0000256" key="7">
    <source>
        <dbReference type="ARBA" id="ARBA00023136"/>
    </source>
</evidence>
<comment type="caution">
    <text evidence="15">The sequence shown here is derived from an EMBL/GenBank/DDBJ whole genome shotgun (WGS) entry which is preliminary data.</text>
</comment>
<dbReference type="Gene3D" id="2.40.170.20">
    <property type="entry name" value="TonB-dependent receptor, beta-barrel domain"/>
    <property type="match status" value="1"/>
</dbReference>
<evidence type="ECO:0000256" key="9">
    <source>
        <dbReference type="ARBA" id="ARBA00023237"/>
    </source>
</evidence>
<keyword evidence="2 10" id="KW-0813">Transport</keyword>